<comment type="catalytic activity">
    <reaction evidence="6">
        <text>an N-acyl-L-alpha-aminoacyl-tRNA + H2O = an N-acyl-L-amino acid + a tRNA + H(+)</text>
        <dbReference type="Rhea" id="RHEA:54448"/>
        <dbReference type="Rhea" id="RHEA-COMP:10123"/>
        <dbReference type="Rhea" id="RHEA-COMP:13883"/>
        <dbReference type="ChEBI" id="CHEBI:15377"/>
        <dbReference type="ChEBI" id="CHEBI:15378"/>
        <dbReference type="ChEBI" id="CHEBI:59874"/>
        <dbReference type="ChEBI" id="CHEBI:78442"/>
        <dbReference type="ChEBI" id="CHEBI:138191"/>
        <dbReference type="EC" id="3.1.1.29"/>
    </reaction>
</comment>
<dbReference type="HAMAP" id="MF_00083">
    <property type="entry name" value="Pept_tRNA_hydro_bact"/>
    <property type="match status" value="1"/>
</dbReference>
<accession>E6W5J7</accession>
<proteinExistence type="inferred from homology"/>
<keyword evidence="4 6" id="KW-0694">RNA-binding</keyword>
<feature type="active site" description="Proton acceptor" evidence="6">
    <location>
        <position position="19"/>
    </location>
</feature>
<evidence type="ECO:0000313" key="7">
    <source>
        <dbReference type="EMBL" id="ADU66028.1"/>
    </source>
</evidence>
<dbReference type="InterPro" id="IPR036416">
    <property type="entry name" value="Pept_tRNA_hydro_sf"/>
</dbReference>
<evidence type="ECO:0000256" key="1">
    <source>
        <dbReference type="ARBA" id="ARBA00013260"/>
    </source>
</evidence>
<comment type="subunit">
    <text evidence="6">Monomer.</text>
</comment>
<dbReference type="GO" id="GO:0004045">
    <property type="term" value="F:peptidyl-tRNA hydrolase activity"/>
    <property type="evidence" value="ECO:0007669"/>
    <property type="project" value="UniProtKB-UniRule"/>
</dbReference>
<dbReference type="CDD" id="cd00462">
    <property type="entry name" value="PTH"/>
    <property type="match status" value="1"/>
</dbReference>
<comment type="function">
    <text evidence="6">Hydrolyzes ribosome-free peptidyl-tRNAs (with 1 or more amino acids incorporated), which drop off the ribosome during protein synthesis, or as a result of ribosome stalling.</text>
</comment>
<dbReference type="KEGG" id="din:Selin_1293"/>
<evidence type="ECO:0000256" key="4">
    <source>
        <dbReference type="ARBA" id="ARBA00022884"/>
    </source>
</evidence>
<dbReference type="GO" id="GO:0072344">
    <property type="term" value="P:rescue of stalled ribosome"/>
    <property type="evidence" value="ECO:0007669"/>
    <property type="project" value="UniProtKB-UniRule"/>
</dbReference>
<feature type="binding site" evidence="6">
    <location>
        <position position="112"/>
    </location>
    <ligand>
        <name>tRNA</name>
        <dbReference type="ChEBI" id="CHEBI:17843"/>
    </ligand>
</feature>
<evidence type="ECO:0000313" key="8">
    <source>
        <dbReference type="Proteomes" id="UP000002572"/>
    </source>
</evidence>
<keyword evidence="6" id="KW-0963">Cytoplasm</keyword>
<dbReference type="Gene3D" id="3.40.50.1470">
    <property type="entry name" value="Peptidyl-tRNA hydrolase"/>
    <property type="match status" value="1"/>
</dbReference>
<feature type="binding site" evidence="6">
    <location>
        <position position="64"/>
    </location>
    <ligand>
        <name>tRNA</name>
        <dbReference type="ChEBI" id="CHEBI:17843"/>
    </ligand>
</feature>
<dbReference type="RefSeq" id="WP_013505909.1">
    <property type="nucleotide sequence ID" value="NC_014836.1"/>
</dbReference>
<dbReference type="InterPro" id="IPR001328">
    <property type="entry name" value="Pept_tRNA_hydro"/>
</dbReference>
<keyword evidence="8" id="KW-1185">Reference proteome</keyword>
<feature type="site" description="Discriminates between blocked and unblocked aminoacyl-tRNA" evidence="6">
    <location>
        <position position="9"/>
    </location>
</feature>
<protein>
    <recommendedName>
        <fullName evidence="5 6">Peptidyl-tRNA hydrolase</fullName>
        <shortName evidence="6">Pth</shortName>
        <ecNumber evidence="1 6">3.1.1.29</ecNumber>
    </recommendedName>
</protein>
<dbReference type="eggNOG" id="COG0193">
    <property type="taxonomic scope" value="Bacteria"/>
</dbReference>
<keyword evidence="3 6" id="KW-0378">Hydrolase</keyword>
<evidence type="ECO:0000256" key="3">
    <source>
        <dbReference type="ARBA" id="ARBA00022801"/>
    </source>
</evidence>
<keyword evidence="2 6" id="KW-0820">tRNA-binding</keyword>
<comment type="subcellular location">
    <subcellularLocation>
        <location evidence="6">Cytoplasm</location>
    </subcellularLocation>
</comment>
<comment type="function">
    <text evidence="6">Catalyzes the release of premature peptidyl moieties from peptidyl-tRNA molecules trapped in stalled 50S ribosomal subunits, and thus maintains levels of free tRNAs and 50S ribosomes.</text>
</comment>
<dbReference type="Proteomes" id="UP000002572">
    <property type="component" value="Chromosome"/>
</dbReference>
<reference evidence="7 8" key="1">
    <citation type="submission" date="2010-12" db="EMBL/GenBank/DDBJ databases">
        <title>Complete sequence of Desulfurispirillum indicum S5.</title>
        <authorList>
            <consortium name="US DOE Joint Genome Institute"/>
            <person name="Lucas S."/>
            <person name="Copeland A."/>
            <person name="Lapidus A."/>
            <person name="Cheng J.-F."/>
            <person name="Goodwin L."/>
            <person name="Pitluck S."/>
            <person name="Chertkov O."/>
            <person name="Held B."/>
            <person name="Detter J.C."/>
            <person name="Han C."/>
            <person name="Tapia R."/>
            <person name="Land M."/>
            <person name="Hauser L."/>
            <person name="Kyrpides N."/>
            <person name="Ivanova N."/>
            <person name="Mikhailova N."/>
            <person name="Haggblom M."/>
            <person name="Rauschenbach I."/>
            <person name="Bini E."/>
            <person name="Woyke T."/>
        </authorList>
    </citation>
    <scope>NUCLEOTIDE SEQUENCE [LARGE SCALE GENOMIC DNA]</scope>
    <source>
        <strain evidence="8">ATCC BAA-1389 / DSM 22839 / S5</strain>
    </source>
</reference>
<feature type="binding site" evidence="6">
    <location>
        <position position="14"/>
    </location>
    <ligand>
        <name>tRNA</name>
        <dbReference type="ChEBI" id="CHEBI:17843"/>
    </ligand>
</feature>
<dbReference type="NCBIfam" id="TIGR00447">
    <property type="entry name" value="pth"/>
    <property type="match status" value="1"/>
</dbReference>
<dbReference type="PANTHER" id="PTHR17224">
    <property type="entry name" value="PEPTIDYL-TRNA HYDROLASE"/>
    <property type="match status" value="1"/>
</dbReference>
<evidence type="ECO:0000256" key="2">
    <source>
        <dbReference type="ARBA" id="ARBA00022555"/>
    </source>
</evidence>
<dbReference type="PANTHER" id="PTHR17224:SF1">
    <property type="entry name" value="PEPTIDYL-TRNA HYDROLASE"/>
    <property type="match status" value="1"/>
</dbReference>
<dbReference type="STRING" id="653733.Selin_1293"/>
<evidence type="ECO:0000256" key="5">
    <source>
        <dbReference type="ARBA" id="ARBA00050038"/>
    </source>
</evidence>
<dbReference type="FunFam" id="3.40.50.1470:FF:000001">
    <property type="entry name" value="Peptidyl-tRNA hydrolase"/>
    <property type="match status" value="1"/>
</dbReference>
<dbReference type="AlphaFoldDB" id="E6W5J7"/>
<dbReference type="Pfam" id="PF01195">
    <property type="entry name" value="Pept_tRNA_hydro"/>
    <property type="match status" value="1"/>
</dbReference>
<dbReference type="OrthoDB" id="9800507at2"/>
<dbReference type="GO" id="GO:0006515">
    <property type="term" value="P:protein quality control for misfolded or incompletely synthesized proteins"/>
    <property type="evidence" value="ECO:0007669"/>
    <property type="project" value="UniProtKB-UniRule"/>
</dbReference>
<dbReference type="HOGENOM" id="CLU_062456_1_0_0"/>
<dbReference type="FunCoup" id="E6W5J7">
    <property type="interactions" value="363"/>
</dbReference>
<dbReference type="EMBL" id="CP002432">
    <property type="protein sequence ID" value="ADU66028.1"/>
    <property type="molecule type" value="Genomic_DNA"/>
</dbReference>
<feature type="site" description="Stabilizes the basic form of H active site to accept a proton" evidence="6">
    <location>
        <position position="91"/>
    </location>
</feature>
<dbReference type="GO" id="GO:0000049">
    <property type="term" value="F:tRNA binding"/>
    <property type="evidence" value="ECO:0007669"/>
    <property type="project" value="UniProtKB-UniRule"/>
</dbReference>
<gene>
    <name evidence="6" type="primary">pth</name>
    <name evidence="7" type="ordered locus">Selin_1293</name>
</gene>
<dbReference type="GO" id="GO:0005737">
    <property type="term" value="C:cytoplasm"/>
    <property type="evidence" value="ECO:0007669"/>
    <property type="project" value="UniProtKB-SubCell"/>
</dbReference>
<dbReference type="EC" id="3.1.1.29" evidence="1 6"/>
<feature type="binding site" evidence="6">
    <location>
        <position position="66"/>
    </location>
    <ligand>
        <name>tRNA</name>
        <dbReference type="ChEBI" id="CHEBI:17843"/>
    </ligand>
</feature>
<dbReference type="InParanoid" id="E6W5J7"/>
<dbReference type="SUPFAM" id="SSF53178">
    <property type="entry name" value="Peptidyl-tRNA hydrolase-like"/>
    <property type="match status" value="1"/>
</dbReference>
<evidence type="ECO:0000256" key="6">
    <source>
        <dbReference type="HAMAP-Rule" id="MF_00083"/>
    </source>
</evidence>
<name>E6W5J7_DESIS</name>
<comment type="similarity">
    <text evidence="6">Belongs to the PTH family.</text>
</comment>
<sequence length="191" mass="20762">MKLIVGLGNPGAQYRNHRHNIGFMVVERIAQKLGVPSFRQKFSGLLGEGTFAQQKILLLMPQTYMNLSGDSVSQVLGWHKLSPVDMIVIQDDLDMAYGRFKLKMGGSPGGHNGIADITRKCGTPQYIRAKCGIGKPEPPMSVNQHVLSSFSSEQIQSLDSFLNHAAEAVLHSAAHGLESAMNIYNGDALSI</sequence>
<organism evidence="7 8">
    <name type="scientific">Desulfurispirillum indicum (strain ATCC BAA-1389 / DSM 22839 / S5)</name>
    <dbReference type="NCBI Taxonomy" id="653733"/>
    <lineage>
        <taxon>Bacteria</taxon>
        <taxon>Pseudomonadati</taxon>
        <taxon>Chrysiogenota</taxon>
        <taxon>Chrysiogenia</taxon>
        <taxon>Chrysiogenales</taxon>
        <taxon>Chrysiogenaceae</taxon>
        <taxon>Desulfurispirillum</taxon>
    </lineage>
</organism>